<keyword evidence="2" id="KW-0732">Signal</keyword>
<feature type="region of interest" description="Disordered" evidence="1">
    <location>
        <begin position="185"/>
        <end position="223"/>
    </location>
</feature>
<evidence type="ECO:0000313" key="4">
    <source>
        <dbReference type="Proteomes" id="UP000198287"/>
    </source>
</evidence>
<dbReference type="Proteomes" id="UP000198287">
    <property type="component" value="Unassembled WGS sequence"/>
</dbReference>
<evidence type="ECO:0000256" key="1">
    <source>
        <dbReference type="SAM" id="MobiDB-lite"/>
    </source>
</evidence>
<dbReference type="AlphaFoldDB" id="A0A226EAU5"/>
<feature type="compositionally biased region" description="Basic and acidic residues" evidence="1">
    <location>
        <begin position="185"/>
        <end position="204"/>
    </location>
</feature>
<feature type="signal peptide" evidence="2">
    <location>
        <begin position="1"/>
        <end position="27"/>
    </location>
</feature>
<dbReference type="EMBL" id="LNIX01000005">
    <property type="protein sequence ID" value="OXA54264.1"/>
    <property type="molecule type" value="Genomic_DNA"/>
</dbReference>
<evidence type="ECO:0000256" key="2">
    <source>
        <dbReference type="SAM" id="SignalP"/>
    </source>
</evidence>
<organism evidence="3 4">
    <name type="scientific">Folsomia candida</name>
    <name type="common">Springtail</name>
    <dbReference type="NCBI Taxonomy" id="158441"/>
    <lineage>
        <taxon>Eukaryota</taxon>
        <taxon>Metazoa</taxon>
        <taxon>Ecdysozoa</taxon>
        <taxon>Arthropoda</taxon>
        <taxon>Hexapoda</taxon>
        <taxon>Collembola</taxon>
        <taxon>Entomobryomorpha</taxon>
        <taxon>Isotomoidea</taxon>
        <taxon>Isotomidae</taxon>
        <taxon>Proisotominae</taxon>
        <taxon>Folsomia</taxon>
    </lineage>
</organism>
<keyword evidence="4" id="KW-1185">Reference proteome</keyword>
<proteinExistence type="predicted"/>
<gene>
    <name evidence="3" type="ORF">Fcan01_10868</name>
</gene>
<feature type="compositionally biased region" description="Basic residues" evidence="1">
    <location>
        <begin position="205"/>
        <end position="223"/>
    </location>
</feature>
<accession>A0A226EAU5</accession>
<feature type="chain" id="PRO_5013144250" evidence="2">
    <location>
        <begin position="28"/>
        <end position="223"/>
    </location>
</feature>
<sequence>MNKLKSPRVKLAIQLVTLLHFHCEVFAIRSNVSELTVEKSDRKPETDFISQGNELGQVTKESTVNKIFNVGKLSVNSLKTLQTSGNYETLRTSDIHSEVTKENSTNQLNFKARIRTGKFFPFFFNLNPFFPRYYQDNYRPIRYQPCPYKWVRQERYWASGSWHPAKWVWRQGNCAQNQYLGFDADRKSTSQNKNEKKIVNGDKKEKKKKFRGGYHRRGHFGPG</sequence>
<name>A0A226EAU5_FOLCA</name>
<comment type="caution">
    <text evidence="3">The sequence shown here is derived from an EMBL/GenBank/DDBJ whole genome shotgun (WGS) entry which is preliminary data.</text>
</comment>
<reference evidence="3 4" key="1">
    <citation type="submission" date="2015-12" db="EMBL/GenBank/DDBJ databases">
        <title>The genome of Folsomia candida.</title>
        <authorList>
            <person name="Faddeeva A."/>
            <person name="Derks M.F."/>
            <person name="Anvar Y."/>
            <person name="Smit S."/>
            <person name="Van Straalen N."/>
            <person name="Roelofs D."/>
        </authorList>
    </citation>
    <scope>NUCLEOTIDE SEQUENCE [LARGE SCALE GENOMIC DNA]</scope>
    <source>
        <strain evidence="3 4">VU population</strain>
        <tissue evidence="3">Whole body</tissue>
    </source>
</reference>
<protein>
    <submittedName>
        <fullName evidence="3">Uncharacterized protein</fullName>
    </submittedName>
</protein>
<evidence type="ECO:0000313" key="3">
    <source>
        <dbReference type="EMBL" id="OXA54264.1"/>
    </source>
</evidence>